<evidence type="ECO:0000313" key="2">
    <source>
        <dbReference type="EMBL" id="MBE6501740.1"/>
    </source>
</evidence>
<proteinExistence type="predicted"/>
<keyword evidence="1" id="KW-0472">Membrane</keyword>
<gene>
    <name evidence="2" type="ORF">E7Z79_04800</name>
</gene>
<name>A0A8T3VA74_9EURY</name>
<keyword evidence="1" id="KW-0812">Transmembrane</keyword>
<dbReference type="Pfam" id="PF04021">
    <property type="entry name" value="Class_IIIsignal"/>
    <property type="match status" value="1"/>
</dbReference>
<sequence>MYRKKLDNKGQGSAELILIIGGLIIIVLLVGSYMSHITEQSQTNIKNLLQKERDFLINKI</sequence>
<dbReference type="EMBL" id="SUTK01000016">
    <property type="protein sequence ID" value="MBE6501740.1"/>
    <property type="molecule type" value="Genomic_DNA"/>
</dbReference>
<accession>A0A8T3VA74</accession>
<dbReference type="InterPro" id="IPR007166">
    <property type="entry name" value="Class3_signal_pept_motif"/>
</dbReference>
<evidence type="ECO:0000256" key="1">
    <source>
        <dbReference type="SAM" id="Phobius"/>
    </source>
</evidence>
<feature type="transmembrane region" description="Helical" evidence="1">
    <location>
        <begin position="12"/>
        <end position="34"/>
    </location>
</feature>
<comment type="caution">
    <text evidence="2">The sequence shown here is derived from an EMBL/GenBank/DDBJ whole genome shotgun (WGS) entry which is preliminary data.</text>
</comment>
<dbReference type="AlphaFoldDB" id="A0A8T3VA74"/>
<keyword evidence="1" id="KW-1133">Transmembrane helix</keyword>
<reference evidence="2" key="1">
    <citation type="submission" date="2019-04" db="EMBL/GenBank/DDBJ databases">
        <title>Evolution of Biomass-Degrading Anaerobic Consortia Revealed by Metagenomics.</title>
        <authorList>
            <person name="Peng X."/>
        </authorList>
    </citation>
    <scope>NUCLEOTIDE SEQUENCE</scope>
    <source>
        <strain evidence="2">SIG18</strain>
    </source>
</reference>
<protein>
    <submittedName>
        <fullName evidence="2">Class III signal peptide-containing protein</fullName>
    </submittedName>
</protein>
<dbReference type="Proteomes" id="UP000783037">
    <property type="component" value="Unassembled WGS sequence"/>
</dbReference>
<evidence type="ECO:0000313" key="3">
    <source>
        <dbReference type="Proteomes" id="UP000783037"/>
    </source>
</evidence>
<organism evidence="2 3">
    <name type="scientific">Methanobrevibacter thaueri</name>
    <dbReference type="NCBI Taxonomy" id="190975"/>
    <lineage>
        <taxon>Archaea</taxon>
        <taxon>Methanobacteriati</taxon>
        <taxon>Methanobacteriota</taxon>
        <taxon>Methanomada group</taxon>
        <taxon>Methanobacteria</taxon>
        <taxon>Methanobacteriales</taxon>
        <taxon>Methanobacteriaceae</taxon>
        <taxon>Methanobrevibacter</taxon>
    </lineage>
</organism>